<dbReference type="InterPro" id="IPR013783">
    <property type="entry name" value="Ig-like_fold"/>
</dbReference>
<reference evidence="2" key="1">
    <citation type="submission" date="2017-02" db="EMBL/GenBank/DDBJ databases">
        <title>Comparative genomics and description of representatives of a novel lineage of planctomycetes thriving in anoxic sediments.</title>
        <authorList>
            <person name="Spring S."/>
            <person name="Bunk B."/>
            <person name="Sproer C."/>
        </authorList>
    </citation>
    <scope>NUCLEOTIDE SEQUENCE [LARGE SCALE GENOMIC DNA]</scope>
    <source>
        <strain evidence="2">SM-Chi-D1</strain>
    </source>
</reference>
<dbReference type="SUPFAM" id="SSF49899">
    <property type="entry name" value="Concanavalin A-like lectins/glucanases"/>
    <property type="match status" value="1"/>
</dbReference>
<dbReference type="Gene3D" id="2.60.40.10">
    <property type="entry name" value="Immunoglobulins"/>
    <property type="match status" value="1"/>
</dbReference>
<dbReference type="STRING" id="1851148.SMSP2_01396"/>
<accession>A0A1Q2MFK6</accession>
<dbReference type="KEGG" id="pbas:SMSP2_01396"/>
<name>A0A1Q2MFK6_9BACT</name>
<keyword evidence="2" id="KW-1185">Reference proteome</keyword>
<organism evidence="1 2">
    <name type="scientific">Limihaloglobus sulfuriphilus</name>
    <dbReference type="NCBI Taxonomy" id="1851148"/>
    <lineage>
        <taxon>Bacteria</taxon>
        <taxon>Pseudomonadati</taxon>
        <taxon>Planctomycetota</taxon>
        <taxon>Phycisphaerae</taxon>
        <taxon>Sedimentisphaerales</taxon>
        <taxon>Sedimentisphaeraceae</taxon>
        <taxon>Limihaloglobus</taxon>
    </lineage>
</organism>
<protein>
    <recommendedName>
        <fullName evidence="3">Fibronectin type-III domain-containing protein</fullName>
    </recommendedName>
</protein>
<dbReference type="InterPro" id="IPR013320">
    <property type="entry name" value="ConA-like_dom_sf"/>
</dbReference>
<gene>
    <name evidence="1" type="ORF">SMSP2_01396</name>
</gene>
<evidence type="ECO:0000313" key="2">
    <source>
        <dbReference type="Proteomes" id="UP000188181"/>
    </source>
</evidence>
<dbReference type="AlphaFoldDB" id="A0A1Q2MFK6"/>
<sequence>MKFKLFTITAILISGICFAGEQLIGEWLINEGSGGTAFCSPGSYMMTDAILNGGENWTTDENGTWFRFAGTQTFQASYDVFPIDFSKDFRVTFDFWTGGNGGLLSNDTIGWGAGAWNILKQNGYIVMQQHSGGVATGNIYLGDCDKDGDGVIGDDWYSVEISYDAGTNQVGMSIDGVEDTGVHYYEGGTGINLSNSLQRTELVLGYHSVGYQLLNGGLRNVRIYQTLEKPTSPSPYNGQAAVVPGSVTLSWDDSYEGYSAGYSVYISTVEDEITNRSVTPIAAAANSAEVTVDGDSVYYWAVDGDGIIGDTWSFQTQGAKPYGLLPADDSTGISTFVTLSWTEDSDVDSFNVYISDELGGLDSVTPFSTTETSLSFAANALDLYRWYYWKVAAVIDGQEFDSAVSSFQTTGDEWLDRFDYGSNDAIRAAWVQQAGSGYDIAWLSRPNAPYNNPAFANIPYGPDGASSFIKTFESPLDFSKAANMTLSIFHEADGLVNCAPLTITLLDEQGGTIISSTYTPGDILSDDGQFDVKVWYRWIVPFAAQTAGLDAVAAVELTVPQFEPARWLFVDTLTITVPQCEGGGLAGDAYGDCQIDLRDFAVIAGNWLGCNRIPADSCDDYFYEIFAEIE</sequence>
<proteinExistence type="predicted"/>
<evidence type="ECO:0000313" key="1">
    <source>
        <dbReference type="EMBL" id="AQQ71032.1"/>
    </source>
</evidence>
<dbReference type="EMBL" id="CP019646">
    <property type="protein sequence ID" value="AQQ71032.1"/>
    <property type="molecule type" value="Genomic_DNA"/>
</dbReference>
<dbReference type="OrthoDB" id="248009at2"/>
<evidence type="ECO:0008006" key="3">
    <source>
        <dbReference type="Google" id="ProtNLM"/>
    </source>
</evidence>
<dbReference type="Proteomes" id="UP000188181">
    <property type="component" value="Chromosome"/>
</dbReference>
<dbReference type="RefSeq" id="WP_146683249.1">
    <property type="nucleotide sequence ID" value="NZ_CP019646.1"/>
</dbReference>